<dbReference type="InterPro" id="IPR022024">
    <property type="entry name" value="DUF3602"/>
</dbReference>
<sequence>MSGEQDSGKLTHHFGRGGAGNVTSKADKSPALPPSSTTPVLKSKNYTTGRGGTGNIVKNDNPEVARKAQDVDVPGITLPENEYHTGRGESYHPVLVYDVIMTGCGAGGVGNLYKPTDEELAANRENNQQVRSASFSKDRGGLKGLADKAKDLVKGNSSEEK</sequence>
<dbReference type="EMBL" id="JAKLMC020000052">
    <property type="protein sequence ID" value="KAK5948160.1"/>
    <property type="molecule type" value="Genomic_DNA"/>
</dbReference>
<feature type="compositionally biased region" description="Basic and acidic residues" evidence="1">
    <location>
        <begin position="136"/>
        <end position="161"/>
    </location>
</feature>
<feature type="compositionally biased region" description="Polar residues" evidence="1">
    <location>
        <begin position="34"/>
        <end position="48"/>
    </location>
</feature>
<accession>A0AAN8E971</accession>
<feature type="region of interest" description="Disordered" evidence="1">
    <location>
        <begin position="120"/>
        <end position="161"/>
    </location>
</feature>
<dbReference type="PANTHER" id="PTHR34693">
    <property type="entry name" value="PROTEIN PAR32"/>
    <property type="match status" value="1"/>
</dbReference>
<feature type="region of interest" description="Disordered" evidence="1">
    <location>
        <begin position="1"/>
        <end position="88"/>
    </location>
</feature>
<comment type="caution">
    <text evidence="2">The sequence shown here is derived from an EMBL/GenBank/DDBJ whole genome shotgun (WGS) entry which is preliminary data.</text>
</comment>
<protein>
    <submittedName>
        <fullName evidence="2">Uncharacterized protein</fullName>
    </submittedName>
</protein>
<feature type="compositionally biased region" description="Basic and acidic residues" evidence="1">
    <location>
        <begin position="60"/>
        <end position="70"/>
    </location>
</feature>
<dbReference type="Proteomes" id="UP001316803">
    <property type="component" value="Unassembled WGS sequence"/>
</dbReference>
<name>A0AAN8E971_9EURO</name>
<organism evidence="2 3">
    <name type="scientific">Knufia fluminis</name>
    <dbReference type="NCBI Taxonomy" id="191047"/>
    <lineage>
        <taxon>Eukaryota</taxon>
        <taxon>Fungi</taxon>
        <taxon>Dikarya</taxon>
        <taxon>Ascomycota</taxon>
        <taxon>Pezizomycotina</taxon>
        <taxon>Eurotiomycetes</taxon>
        <taxon>Chaetothyriomycetidae</taxon>
        <taxon>Chaetothyriales</taxon>
        <taxon>Trichomeriaceae</taxon>
        <taxon>Knufia</taxon>
    </lineage>
</organism>
<dbReference type="PANTHER" id="PTHR34693:SF1">
    <property type="entry name" value="PROTEIN PAR32"/>
    <property type="match status" value="1"/>
</dbReference>
<dbReference type="AlphaFoldDB" id="A0AAN8E971"/>
<feature type="compositionally biased region" description="Polar residues" evidence="1">
    <location>
        <begin position="124"/>
        <end position="135"/>
    </location>
</feature>
<evidence type="ECO:0000256" key="1">
    <source>
        <dbReference type="SAM" id="MobiDB-lite"/>
    </source>
</evidence>
<proteinExistence type="predicted"/>
<evidence type="ECO:0000313" key="3">
    <source>
        <dbReference type="Proteomes" id="UP001316803"/>
    </source>
</evidence>
<evidence type="ECO:0000313" key="2">
    <source>
        <dbReference type="EMBL" id="KAK5948160.1"/>
    </source>
</evidence>
<gene>
    <name evidence="2" type="ORF">OHC33_010813</name>
</gene>
<reference evidence="2 3" key="1">
    <citation type="submission" date="2022-12" db="EMBL/GenBank/DDBJ databases">
        <title>Genomic features and morphological characterization of a novel Knufia sp. strain isolated from spacecraft assembly facility.</title>
        <authorList>
            <person name="Teixeira M."/>
            <person name="Chander A.M."/>
            <person name="Stajich J.E."/>
            <person name="Venkateswaran K."/>
        </authorList>
    </citation>
    <scope>NUCLEOTIDE SEQUENCE [LARGE SCALE GENOMIC DNA]</scope>
    <source>
        <strain evidence="2 3">FJI-L2-BK-P2</strain>
    </source>
</reference>
<keyword evidence="3" id="KW-1185">Reference proteome</keyword>
<dbReference type="InterPro" id="IPR053203">
    <property type="entry name" value="Cisplatin_resist-associated"/>
</dbReference>
<dbReference type="Pfam" id="PF12223">
    <property type="entry name" value="DUF3602"/>
    <property type="match status" value="1"/>
</dbReference>